<gene>
    <name evidence="1" type="ORF">MTR67_052661</name>
</gene>
<evidence type="ECO:0000313" key="2">
    <source>
        <dbReference type="Proteomes" id="UP001234989"/>
    </source>
</evidence>
<accession>A0AAF0V9N0</accession>
<evidence type="ECO:0000313" key="1">
    <source>
        <dbReference type="EMBL" id="WMV59276.1"/>
    </source>
</evidence>
<dbReference type="EMBL" id="CP133623">
    <property type="protein sequence ID" value="WMV59276.1"/>
    <property type="molecule type" value="Genomic_DNA"/>
</dbReference>
<protein>
    <submittedName>
        <fullName evidence="1">Uncharacterized protein</fullName>
    </submittedName>
</protein>
<sequence length="29" mass="3182">MQFEVAMSAKMRVLLGTNNGSRVPAMSRV</sequence>
<organism evidence="1 2">
    <name type="scientific">Solanum verrucosum</name>
    <dbReference type="NCBI Taxonomy" id="315347"/>
    <lineage>
        <taxon>Eukaryota</taxon>
        <taxon>Viridiplantae</taxon>
        <taxon>Streptophyta</taxon>
        <taxon>Embryophyta</taxon>
        <taxon>Tracheophyta</taxon>
        <taxon>Spermatophyta</taxon>
        <taxon>Magnoliopsida</taxon>
        <taxon>eudicotyledons</taxon>
        <taxon>Gunneridae</taxon>
        <taxon>Pentapetalae</taxon>
        <taxon>asterids</taxon>
        <taxon>lamiids</taxon>
        <taxon>Solanales</taxon>
        <taxon>Solanaceae</taxon>
        <taxon>Solanoideae</taxon>
        <taxon>Solaneae</taxon>
        <taxon>Solanum</taxon>
    </lineage>
</organism>
<proteinExistence type="predicted"/>
<reference evidence="1" key="1">
    <citation type="submission" date="2023-08" db="EMBL/GenBank/DDBJ databases">
        <title>A de novo genome assembly of Solanum verrucosum Schlechtendal, a Mexican diploid species geographically isolated from the other diploid A-genome species in potato relatives.</title>
        <authorList>
            <person name="Hosaka K."/>
        </authorList>
    </citation>
    <scope>NUCLEOTIDE SEQUENCE</scope>
    <source>
        <tissue evidence="1">Young leaves</tissue>
    </source>
</reference>
<dbReference type="AlphaFoldDB" id="A0AAF0V9N0"/>
<keyword evidence="2" id="KW-1185">Reference proteome</keyword>
<name>A0AAF0V9N0_SOLVR</name>
<dbReference type="Proteomes" id="UP001234989">
    <property type="component" value="Chromosome 12"/>
</dbReference>